<evidence type="ECO:0000313" key="1">
    <source>
        <dbReference type="EMBL" id="KAI4868763.1"/>
    </source>
</evidence>
<dbReference type="EMBL" id="MU393435">
    <property type="protein sequence ID" value="KAI4868763.1"/>
    <property type="molecule type" value="Genomic_DNA"/>
</dbReference>
<reference evidence="1 2" key="1">
    <citation type="journal article" date="2022" name="New Phytol.">
        <title>Ecological generalism drives hyperdiversity of secondary metabolite gene clusters in xylarialean endophytes.</title>
        <authorList>
            <person name="Franco M.E.E."/>
            <person name="Wisecaver J.H."/>
            <person name="Arnold A.E."/>
            <person name="Ju Y.M."/>
            <person name="Slot J.C."/>
            <person name="Ahrendt S."/>
            <person name="Moore L.P."/>
            <person name="Eastman K.E."/>
            <person name="Scott K."/>
            <person name="Konkel Z."/>
            <person name="Mondo S.J."/>
            <person name="Kuo A."/>
            <person name="Hayes R.D."/>
            <person name="Haridas S."/>
            <person name="Andreopoulos B."/>
            <person name="Riley R."/>
            <person name="LaButti K."/>
            <person name="Pangilinan J."/>
            <person name="Lipzen A."/>
            <person name="Amirebrahimi M."/>
            <person name="Yan J."/>
            <person name="Adam C."/>
            <person name="Keymanesh K."/>
            <person name="Ng V."/>
            <person name="Louie K."/>
            <person name="Northen T."/>
            <person name="Drula E."/>
            <person name="Henrissat B."/>
            <person name="Hsieh H.M."/>
            <person name="Youens-Clark K."/>
            <person name="Lutzoni F."/>
            <person name="Miadlikowska J."/>
            <person name="Eastwood D.C."/>
            <person name="Hamelin R.C."/>
            <person name="Grigoriev I.V."/>
            <person name="U'Ren J.M."/>
        </authorList>
    </citation>
    <scope>NUCLEOTIDE SEQUENCE [LARGE SCALE GENOMIC DNA]</scope>
    <source>
        <strain evidence="1 2">CBS 119005</strain>
    </source>
</reference>
<protein>
    <submittedName>
        <fullName evidence="1">Uncharacterized protein</fullName>
    </submittedName>
</protein>
<dbReference type="Proteomes" id="UP001497700">
    <property type="component" value="Unassembled WGS sequence"/>
</dbReference>
<accession>A0ACB9ZAV9</accession>
<proteinExistence type="predicted"/>
<organism evidence="1 2">
    <name type="scientific">Hypoxylon rubiginosum</name>
    <dbReference type="NCBI Taxonomy" id="110542"/>
    <lineage>
        <taxon>Eukaryota</taxon>
        <taxon>Fungi</taxon>
        <taxon>Dikarya</taxon>
        <taxon>Ascomycota</taxon>
        <taxon>Pezizomycotina</taxon>
        <taxon>Sordariomycetes</taxon>
        <taxon>Xylariomycetidae</taxon>
        <taxon>Xylariales</taxon>
        <taxon>Hypoxylaceae</taxon>
        <taxon>Hypoxylon</taxon>
    </lineage>
</organism>
<gene>
    <name evidence="1" type="ORF">F4820DRAFT_408666</name>
</gene>
<comment type="caution">
    <text evidence="1">The sequence shown here is derived from an EMBL/GenBank/DDBJ whole genome shotgun (WGS) entry which is preliminary data.</text>
</comment>
<name>A0ACB9ZAV9_9PEZI</name>
<evidence type="ECO:0000313" key="2">
    <source>
        <dbReference type="Proteomes" id="UP001497700"/>
    </source>
</evidence>
<keyword evidence="2" id="KW-1185">Reference proteome</keyword>
<sequence length="345" mass="38138">MSFNPYIPSKYLPARPVLQDATNRVNQAPVLPPPGMKAASQPLTVPAAKPIPKATNTRKRKSDTSLDDDIATYKQNLDHIVTEDLEIDLTCNQVRGKINRLINSGIMKKSEFCKAISCSPNIVSTFLSKSGSMDGAKSSTYRNAWSWFKQREIAGLKVPDMKKRQKTEAAAATGASSNAVAGSSRTGRAAQPQVSTTDLSNIHLPGEETDEVPVYDTCDEIRKKMNAHLKTPGLTAAQFCRDIYAQLREPTVKCFQSKQLNDFRTKKGPNAGCTSKVFYAAYVYFEKKRIAEGEPKSEHRLNMESIWPDGFDLENDGRGGCWVSDGEIPTVDQYGQLHIDRVGPF</sequence>